<dbReference type="RefSeq" id="WP_175558320.1">
    <property type="nucleotide sequence ID" value="NZ_FQZG01000047.1"/>
</dbReference>
<evidence type="ECO:0000313" key="8">
    <source>
        <dbReference type="Proteomes" id="UP000184512"/>
    </source>
</evidence>
<accession>A0A1M6J4Q5</accession>
<keyword evidence="5" id="KW-0732">Signal</keyword>
<comment type="similarity">
    <text evidence="2">Belongs to the glycosyl hydrolase 43 family.</text>
</comment>
<proteinExistence type="inferred from homology"/>
<evidence type="ECO:0000259" key="6">
    <source>
        <dbReference type="Pfam" id="PF20578"/>
    </source>
</evidence>
<dbReference type="Pfam" id="PF04616">
    <property type="entry name" value="Glyco_hydro_43"/>
    <property type="match status" value="1"/>
</dbReference>
<dbReference type="PANTHER" id="PTHR43301:SF3">
    <property type="entry name" value="ARABINAN ENDO-1,5-ALPHA-L-ARABINOSIDASE A-RELATED"/>
    <property type="match status" value="1"/>
</dbReference>
<dbReference type="AlphaFoldDB" id="A0A1M6J4Q5"/>
<dbReference type="SUPFAM" id="SSF75005">
    <property type="entry name" value="Arabinanase/levansucrase/invertase"/>
    <property type="match status" value="2"/>
</dbReference>
<feature type="domain" description="Atrophied bacterial Ig" evidence="6">
    <location>
        <begin position="547"/>
        <end position="623"/>
    </location>
</feature>
<dbReference type="STRING" id="1123357.SAMN02745244_02457"/>
<dbReference type="PROSITE" id="PS51318">
    <property type="entry name" value="TAT"/>
    <property type="match status" value="1"/>
</dbReference>
<dbReference type="InterPro" id="IPR046780">
    <property type="entry name" value="aBig_2"/>
</dbReference>
<organism evidence="7 8">
    <name type="scientific">Tessaracoccus bendigoensis DSM 12906</name>
    <dbReference type="NCBI Taxonomy" id="1123357"/>
    <lineage>
        <taxon>Bacteria</taxon>
        <taxon>Bacillati</taxon>
        <taxon>Actinomycetota</taxon>
        <taxon>Actinomycetes</taxon>
        <taxon>Propionibacteriales</taxon>
        <taxon>Propionibacteriaceae</taxon>
        <taxon>Tessaracoccus</taxon>
    </lineage>
</organism>
<evidence type="ECO:0000256" key="2">
    <source>
        <dbReference type="ARBA" id="ARBA00009865"/>
    </source>
</evidence>
<evidence type="ECO:0000256" key="5">
    <source>
        <dbReference type="SAM" id="SignalP"/>
    </source>
</evidence>
<dbReference type="Gene3D" id="2.60.120.200">
    <property type="match status" value="2"/>
</dbReference>
<keyword evidence="7" id="KW-0430">Lectin</keyword>
<dbReference type="SUPFAM" id="SSF49899">
    <property type="entry name" value="Concanavalin A-like lectins/glucanases"/>
    <property type="match status" value="2"/>
</dbReference>
<dbReference type="GO" id="GO:0004553">
    <property type="term" value="F:hydrolase activity, hydrolyzing O-glycosyl compounds"/>
    <property type="evidence" value="ECO:0007669"/>
    <property type="project" value="InterPro"/>
</dbReference>
<dbReference type="Proteomes" id="UP000184512">
    <property type="component" value="Unassembled WGS sequence"/>
</dbReference>
<dbReference type="InterPro" id="IPR023296">
    <property type="entry name" value="Glyco_hydro_beta-prop_sf"/>
</dbReference>
<dbReference type="InterPro" id="IPR006311">
    <property type="entry name" value="TAT_signal"/>
</dbReference>
<dbReference type="EMBL" id="FQZG01000047">
    <property type="protein sequence ID" value="SHJ41704.1"/>
    <property type="molecule type" value="Genomic_DNA"/>
</dbReference>
<dbReference type="InterPro" id="IPR006710">
    <property type="entry name" value="Glyco_hydro_43"/>
</dbReference>
<name>A0A1M6J4Q5_9ACTN</name>
<dbReference type="GO" id="GO:0005975">
    <property type="term" value="P:carbohydrate metabolic process"/>
    <property type="evidence" value="ECO:0007669"/>
    <property type="project" value="InterPro"/>
</dbReference>
<dbReference type="Pfam" id="PF13385">
    <property type="entry name" value="Laminin_G_3"/>
    <property type="match status" value="2"/>
</dbReference>
<keyword evidence="4" id="KW-0326">Glycosidase</keyword>
<sequence>MPIHNRRRGLSALLAGALVATAIAFSATPAEAAEPVAHFPLNQAALSADALNPGQSIGRDGGTWTATHVDLGARPHNDHVAGDTPAGAKVTGSTLAVSLDFLLPSTQPRSVTSNSALLIYGGHTDYKADSLRINPFYTSTQAAVVLQQGGASAVTLPFPRPSDDVWHNIVVSIDGATDGKLRVHVDGDLVAEASSQGIGATQLGNQSLRIGRDPSPINIAGSYRDLRVLAALPSDADIDAFAEANRDFAWEKLLAAHPFDDALVTGDLTLLKGNDLQWSVPAGQSALTADGKVTRAVDDRPVSLTLTHRGQSHTFAMTVAGTSSNVVPTDGLLAAYDFSEVSGSTLRDQSGNGNDATVAGGNAWKGGFLDFTGANHVALPANLLAGRTAATLVVETNPASLQGAVFLWNIGGSGNAATGQFFIQPVQNRLSISKTNYSAEQTVTANTPLTVGRWQSVAATIERNVDGVTSTMRLYLDGTLVGQKTDSATNLNDLAVHTMNYLGRSAYSGDSLYRGQMSAVRIYDKALTASEIGTIADNDASDSAAETVASIDLAAANTQDLTSIEDDIVLPTWGGVTWASEPGVIDGDGTVHQAASETDVTLTATATVRGQSAQRSFEVTVLQAPADQERAQRDLDAVVIPNADDVRGNVHLPTLGQRDGSTIAWSSSDESIVSTSQVGEVAPGKVTRPSGLDTVVSLTATATYNGATATRTIPLNVKRSFTMGETTDYLFTHFTGTEGSQKDEQIYMATSRDAVTFTDTRANGDPVLSLAPGEGDGGVRDPYLVRSGEGDRFFLIATDLSINLRGGWGNAQATETGSLDLVVWESTDLVNWSEARFVDVAGSIPNAGMAWAPEAFWDEETGQYYVYWATRADGNTQFGDSVDIYLSTTRDFVTFSDPINWIDREHSIIDTTMIKVGDWYYRASADGQITIEKSKKLQTVTASAQPATSGSENDWVLVGTLNSILGGSGTCSAGTLFTGACLEGPELFEYNVDDRGAAAELYGLLADQYAVGRGYVPFSTTNLASTNRADWRKVTEVDFGPLKKRHGGILTITDQEYRRVMFHLAGVGTDPDPKVEVSTTTRCVAGRVVQVAQARNTGSTAVTVDVTSPYGVRKAVAVAPGKTASVSFSTRVASMGAHSVSFDVTAASAKLALSAPAAAASCVG</sequence>
<dbReference type="Pfam" id="PF20578">
    <property type="entry name" value="aBig_2"/>
    <property type="match status" value="2"/>
</dbReference>
<keyword evidence="3" id="KW-0378">Hydrolase</keyword>
<feature type="signal peptide" evidence="5">
    <location>
        <begin position="1"/>
        <end position="32"/>
    </location>
</feature>
<comment type="pathway">
    <text evidence="1">Glycan metabolism; L-arabinan degradation.</text>
</comment>
<evidence type="ECO:0000256" key="1">
    <source>
        <dbReference type="ARBA" id="ARBA00004834"/>
    </source>
</evidence>
<protein>
    <submittedName>
        <fullName evidence="7">Concanavalin A-like lectin/glucanases superfamily protein</fullName>
    </submittedName>
</protein>
<keyword evidence="8" id="KW-1185">Reference proteome</keyword>
<dbReference type="InterPro" id="IPR013320">
    <property type="entry name" value="ConA-like_dom_sf"/>
</dbReference>
<dbReference type="InterPro" id="IPR050727">
    <property type="entry name" value="GH43_arabinanases"/>
</dbReference>
<evidence type="ECO:0000256" key="3">
    <source>
        <dbReference type="ARBA" id="ARBA00022801"/>
    </source>
</evidence>
<dbReference type="PANTHER" id="PTHR43301">
    <property type="entry name" value="ARABINAN ENDO-1,5-ALPHA-L-ARABINOSIDASE"/>
    <property type="match status" value="1"/>
</dbReference>
<feature type="domain" description="Atrophied bacterial Ig" evidence="6">
    <location>
        <begin position="641"/>
        <end position="719"/>
    </location>
</feature>
<dbReference type="CDD" id="cd08983">
    <property type="entry name" value="GH43_Bt3655-like"/>
    <property type="match status" value="1"/>
</dbReference>
<evidence type="ECO:0000256" key="4">
    <source>
        <dbReference type="ARBA" id="ARBA00023295"/>
    </source>
</evidence>
<gene>
    <name evidence="7" type="ORF">SAMN02745244_02457</name>
</gene>
<evidence type="ECO:0000313" key="7">
    <source>
        <dbReference type="EMBL" id="SHJ41704.1"/>
    </source>
</evidence>
<feature type="chain" id="PRO_5012477704" evidence="5">
    <location>
        <begin position="33"/>
        <end position="1164"/>
    </location>
</feature>
<reference evidence="7 8" key="1">
    <citation type="submission" date="2016-11" db="EMBL/GenBank/DDBJ databases">
        <authorList>
            <person name="Jaros S."/>
            <person name="Januszkiewicz K."/>
            <person name="Wedrychowicz H."/>
        </authorList>
    </citation>
    <scope>NUCLEOTIDE SEQUENCE [LARGE SCALE GENOMIC DNA]</scope>
    <source>
        <strain evidence="7 8">DSM 12906</strain>
    </source>
</reference>
<dbReference type="Gene3D" id="2.115.10.20">
    <property type="entry name" value="Glycosyl hydrolase domain, family 43"/>
    <property type="match status" value="1"/>
</dbReference>
<dbReference type="GO" id="GO:0030246">
    <property type="term" value="F:carbohydrate binding"/>
    <property type="evidence" value="ECO:0007669"/>
    <property type="project" value="UniProtKB-KW"/>
</dbReference>